<dbReference type="GO" id="GO:0004357">
    <property type="term" value="F:glutamate-cysteine ligase activity"/>
    <property type="evidence" value="ECO:0007669"/>
    <property type="project" value="UniProtKB-UniRule"/>
</dbReference>
<dbReference type="EC" id="6.3.2.2" evidence="5"/>
<evidence type="ECO:0000256" key="5">
    <source>
        <dbReference type="HAMAP-Rule" id="MF_02034"/>
    </source>
</evidence>
<sequence length="410" mass="43298">MIGTGNDQARVRGRDEVADFARRCFTGTPGDRVGVELEFLVVHPADPARRVPVDEVRAALPPLPAGAVAGFEPGGQLELSGPPVTLDRAIAGLRADVAAVRRALGEAGLALAGPGLDPLRPPVRQLREPRYDAMADLLGVPYGPMMMCLTASIQVNVDFGPCPAARWERACLLGPVLSAAFANSPLAEGRPCGWTSGRQAVWLHLDPTRTRPLPAGGDPAAAWARYLADARLMLARPPGARRRGPPSRVTFAHWMRRPGLGGRPPTMADLAYHATTVFPPVRPRGWLEVRYLDALDPARWPVCVAVTAALLLDDRAADAALAAAAPLAGRWWQAARSGLADDGLRRAAEECFGAALAALPRLGCDTRLAAEVEAYAARHVCTGRSPAVDVLDRAAAGPAAAFQTGEEVPA</sequence>
<comment type="caution">
    <text evidence="7">The sequence shown here is derived from an EMBL/GenBank/DDBJ whole genome shotgun (WGS) entry which is preliminary data.</text>
</comment>
<keyword evidence="1 5" id="KW-0436">Ligase</keyword>
<comment type="catalytic activity">
    <reaction evidence="4 5 6">
        <text>L-cysteine + L-glutamate + ATP = gamma-L-glutamyl-L-cysteine + ADP + phosphate + H(+)</text>
        <dbReference type="Rhea" id="RHEA:13285"/>
        <dbReference type="ChEBI" id="CHEBI:15378"/>
        <dbReference type="ChEBI" id="CHEBI:29985"/>
        <dbReference type="ChEBI" id="CHEBI:30616"/>
        <dbReference type="ChEBI" id="CHEBI:35235"/>
        <dbReference type="ChEBI" id="CHEBI:43474"/>
        <dbReference type="ChEBI" id="CHEBI:58173"/>
        <dbReference type="ChEBI" id="CHEBI:456216"/>
        <dbReference type="EC" id="6.3.2.2"/>
    </reaction>
</comment>
<evidence type="ECO:0000256" key="2">
    <source>
        <dbReference type="ARBA" id="ARBA00022741"/>
    </source>
</evidence>
<organism evidence="7 8">
    <name type="scientific">Sphaerisporangium rufum</name>
    <dbReference type="NCBI Taxonomy" id="1381558"/>
    <lineage>
        <taxon>Bacteria</taxon>
        <taxon>Bacillati</taxon>
        <taxon>Actinomycetota</taxon>
        <taxon>Actinomycetes</taxon>
        <taxon>Streptosporangiales</taxon>
        <taxon>Streptosporangiaceae</taxon>
        <taxon>Sphaerisporangium</taxon>
    </lineage>
</organism>
<dbReference type="InterPro" id="IPR006336">
    <property type="entry name" value="GCS2"/>
</dbReference>
<evidence type="ECO:0000256" key="1">
    <source>
        <dbReference type="ARBA" id="ARBA00022598"/>
    </source>
</evidence>
<protein>
    <recommendedName>
        <fullName evidence="5">Glutamate--cysteine ligase EgtA</fullName>
        <ecNumber evidence="5">6.3.2.2</ecNumber>
    </recommendedName>
    <alternativeName>
        <fullName evidence="5">Gamma-glutamylcysteine synthase</fullName>
        <shortName evidence="5">GCS</shortName>
        <shortName evidence="5">Gamma-ECS</shortName>
    </alternativeName>
</protein>
<dbReference type="GO" id="GO:0005524">
    <property type="term" value="F:ATP binding"/>
    <property type="evidence" value="ECO:0007669"/>
    <property type="project" value="UniProtKB-UniRule"/>
</dbReference>
<dbReference type="Proteomes" id="UP000655287">
    <property type="component" value="Unassembled WGS sequence"/>
</dbReference>
<dbReference type="EMBL" id="BOOU01000053">
    <property type="protein sequence ID" value="GII78815.1"/>
    <property type="molecule type" value="Genomic_DNA"/>
</dbReference>
<proteinExistence type="inferred from homology"/>
<keyword evidence="2 5" id="KW-0547">Nucleotide-binding</keyword>
<evidence type="ECO:0000256" key="4">
    <source>
        <dbReference type="ARBA" id="ARBA00048819"/>
    </source>
</evidence>
<dbReference type="RefSeq" id="WP_203988134.1">
    <property type="nucleotide sequence ID" value="NZ_BOOU01000053.1"/>
</dbReference>
<evidence type="ECO:0000313" key="7">
    <source>
        <dbReference type="EMBL" id="GII78815.1"/>
    </source>
</evidence>
<dbReference type="AlphaFoldDB" id="A0A919R7R3"/>
<dbReference type="Gene3D" id="3.30.590.20">
    <property type="match status" value="1"/>
</dbReference>
<evidence type="ECO:0000256" key="3">
    <source>
        <dbReference type="ARBA" id="ARBA00022840"/>
    </source>
</evidence>
<dbReference type="HAMAP" id="MF_02034">
    <property type="entry name" value="EgtA"/>
    <property type="match status" value="1"/>
</dbReference>
<dbReference type="InterPro" id="IPR014746">
    <property type="entry name" value="Gln_synth/guanido_kin_cat_dom"/>
</dbReference>
<dbReference type="PIRSF" id="PIRSF017901">
    <property type="entry name" value="GCL"/>
    <property type="match status" value="1"/>
</dbReference>
<reference evidence="7" key="1">
    <citation type="submission" date="2021-01" db="EMBL/GenBank/DDBJ databases">
        <title>Whole genome shotgun sequence of Sphaerisporangium rufum NBRC 109079.</title>
        <authorList>
            <person name="Komaki H."/>
            <person name="Tamura T."/>
        </authorList>
    </citation>
    <scope>NUCLEOTIDE SEQUENCE</scope>
    <source>
        <strain evidence="7">NBRC 109079</strain>
    </source>
</reference>
<gene>
    <name evidence="5 7" type="primary">egtA</name>
    <name evidence="7" type="ORF">Sru01_37970</name>
</gene>
<dbReference type="InterPro" id="IPR017809">
    <property type="entry name" value="EgtA_Actinobacteria"/>
</dbReference>
<dbReference type="PANTHER" id="PTHR34378">
    <property type="entry name" value="GLUTAMATE--CYSTEINE LIGASE, CHLOROPLASTIC"/>
    <property type="match status" value="1"/>
</dbReference>
<accession>A0A919R7R3</accession>
<evidence type="ECO:0000256" key="6">
    <source>
        <dbReference type="PIRNR" id="PIRNR017901"/>
    </source>
</evidence>
<keyword evidence="3 5" id="KW-0067">ATP-binding</keyword>
<dbReference type="InterPro" id="IPR035434">
    <property type="entry name" value="GCL_bact_plant"/>
</dbReference>
<dbReference type="SUPFAM" id="SSF55931">
    <property type="entry name" value="Glutamine synthetase/guanido kinase"/>
    <property type="match status" value="1"/>
</dbReference>
<dbReference type="GO" id="GO:0006750">
    <property type="term" value="P:glutathione biosynthetic process"/>
    <property type="evidence" value="ECO:0007669"/>
    <property type="project" value="UniProtKB-UniRule"/>
</dbReference>
<comment type="similarity">
    <text evidence="5 6">Belongs to the glutamate--cysteine ligase type 2 family. EgtA subfamily.</text>
</comment>
<comment type="function">
    <text evidence="5">Catalyzes the synthesis of gamma-glutamylcysteine (gamma-GC). This compound is used as substrate for the biosynthesis of the low-molecular thiol compound ergothioneine.</text>
</comment>
<dbReference type="GO" id="GO:0052699">
    <property type="term" value="P:ergothioneine biosynthetic process"/>
    <property type="evidence" value="ECO:0007669"/>
    <property type="project" value="UniProtKB-UniRule"/>
</dbReference>
<keyword evidence="8" id="KW-1185">Reference proteome</keyword>
<dbReference type="Pfam" id="PF04107">
    <property type="entry name" value="GCS2"/>
    <property type="match status" value="1"/>
</dbReference>
<dbReference type="PANTHER" id="PTHR34378:SF1">
    <property type="entry name" value="GLUTAMATE--CYSTEINE LIGASE, CHLOROPLASTIC"/>
    <property type="match status" value="1"/>
</dbReference>
<name>A0A919R7R3_9ACTN</name>
<evidence type="ECO:0000313" key="8">
    <source>
        <dbReference type="Proteomes" id="UP000655287"/>
    </source>
</evidence>
<comment type="pathway">
    <text evidence="5">Amino-acid biosynthesis; ergothioneine biosynthesis.</text>
</comment>